<dbReference type="GO" id="GO:0019677">
    <property type="term" value="P:NAD+ catabolic process"/>
    <property type="evidence" value="ECO:0007669"/>
    <property type="project" value="TreeGrafter"/>
</dbReference>
<dbReference type="PRINTS" id="PR00502">
    <property type="entry name" value="NUDIXFAMILY"/>
</dbReference>
<dbReference type="PROSITE" id="PS51462">
    <property type="entry name" value="NUDIX"/>
    <property type="match status" value="1"/>
</dbReference>
<keyword evidence="3 5" id="KW-0378">Hydrolase</keyword>
<comment type="caution">
    <text evidence="7">The sequence shown here is derived from an EMBL/GenBank/DDBJ whole genome shotgun (WGS) entry which is preliminary data.</text>
</comment>
<protein>
    <submittedName>
        <fullName evidence="7">MutT/nudix family protein</fullName>
    </submittedName>
</protein>
<organism evidence="7 8">
    <name type="scientific">Candidatus Gottesmanbacteria bacterium GW2011_GWA2_43_14</name>
    <dbReference type="NCBI Taxonomy" id="1618443"/>
    <lineage>
        <taxon>Bacteria</taxon>
        <taxon>Candidatus Gottesmaniibacteriota</taxon>
    </lineage>
</organism>
<comment type="similarity">
    <text evidence="5">Belongs to the Nudix hydrolase family.</text>
</comment>
<dbReference type="InterPro" id="IPR020476">
    <property type="entry name" value="Nudix_hydrolase"/>
</dbReference>
<name>A0A0G1DIQ3_9BACT</name>
<dbReference type="InterPro" id="IPR050241">
    <property type="entry name" value="NAD-cap_RNA_hydrolase_NudC"/>
</dbReference>
<dbReference type="CDD" id="cd04681">
    <property type="entry name" value="NUDIX_Hydrolase"/>
    <property type="match status" value="1"/>
</dbReference>
<evidence type="ECO:0000256" key="4">
    <source>
        <dbReference type="ARBA" id="ARBA00022842"/>
    </source>
</evidence>
<evidence type="ECO:0000256" key="3">
    <source>
        <dbReference type="ARBA" id="ARBA00022801"/>
    </source>
</evidence>
<reference evidence="7 8" key="1">
    <citation type="journal article" date="2015" name="Nature">
        <title>rRNA introns, odd ribosomes, and small enigmatic genomes across a large radiation of phyla.</title>
        <authorList>
            <person name="Brown C.T."/>
            <person name="Hug L.A."/>
            <person name="Thomas B.C."/>
            <person name="Sharon I."/>
            <person name="Castelle C.J."/>
            <person name="Singh A."/>
            <person name="Wilkins M.J."/>
            <person name="Williams K.H."/>
            <person name="Banfield J.F."/>
        </authorList>
    </citation>
    <scope>NUCLEOTIDE SEQUENCE [LARGE SCALE GENOMIC DNA]</scope>
</reference>
<dbReference type="InterPro" id="IPR000086">
    <property type="entry name" value="NUDIX_hydrolase_dom"/>
</dbReference>
<dbReference type="EMBL" id="LCFP01000007">
    <property type="protein sequence ID" value="KKS97574.1"/>
    <property type="molecule type" value="Genomic_DNA"/>
</dbReference>
<evidence type="ECO:0000313" key="8">
    <source>
        <dbReference type="Proteomes" id="UP000034894"/>
    </source>
</evidence>
<evidence type="ECO:0000256" key="2">
    <source>
        <dbReference type="ARBA" id="ARBA00022723"/>
    </source>
</evidence>
<dbReference type="GO" id="GO:0006742">
    <property type="term" value="P:NADP+ catabolic process"/>
    <property type="evidence" value="ECO:0007669"/>
    <property type="project" value="TreeGrafter"/>
</dbReference>
<accession>A0A0G1DIQ3</accession>
<dbReference type="STRING" id="1618443.UV73_C0007G0017"/>
<dbReference type="PROSITE" id="PS00893">
    <property type="entry name" value="NUDIX_BOX"/>
    <property type="match status" value="1"/>
</dbReference>
<dbReference type="PANTHER" id="PTHR42904">
    <property type="entry name" value="NUDIX HYDROLASE, NUDC SUBFAMILY"/>
    <property type="match status" value="1"/>
</dbReference>
<dbReference type="GO" id="GO:0005829">
    <property type="term" value="C:cytosol"/>
    <property type="evidence" value="ECO:0007669"/>
    <property type="project" value="TreeGrafter"/>
</dbReference>
<evidence type="ECO:0000259" key="6">
    <source>
        <dbReference type="PROSITE" id="PS51462"/>
    </source>
</evidence>
<comment type="cofactor">
    <cofactor evidence="1">
        <name>Mg(2+)</name>
        <dbReference type="ChEBI" id="CHEBI:18420"/>
    </cofactor>
</comment>
<dbReference type="SUPFAM" id="SSF55811">
    <property type="entry name" value="Nudix"/>
    <property type="match status" value="1"/>
</dbReference>
<evidence type="ECO:0000313" key="7">
    <source>
        <dbReference type="EMBL" id="KKS97574.1"/>
    </source>
</evidence>
<evidence type="ECO:0000256" key="5">
    <source>
        <dbReference type="RuleBase" id="RU003476"/>
    </source>
</evidence>
<dbReference type="InterPro" id="IPR015797">
    <property type="entry name" value="NUDIX_hydrolase-like_dom_sf"/>
</dbReference>
<dbReference type="AlphaFoldDB" id="A0A0G1DIQ3"/>
<dbReference type="Gene3D" id="3.90.79.10">
    <property type="entry name" value="Nucleoside Triphosphate Pyrophosphohydrolase"/>
    <property type="match status" value="1"/>
</dbReference>
<dbReference type="GO" id="GO:0035529">
    <property type="term" value="F:NADH pyrophosphatase activity"/>
    <property type="evidence" value="ECO:0007669"/>
    <property type="project" value="TreeGrafter"/>
</dbReference>
<gene>
    <name evidence="7" type="ORF">UV73_C0007G0017</name>
</gene>
<keyword evidence="2" id="KW-0479">Metal-binding</keyword>
<dbReference type="InterPro" id="IPR020084">
    <property type="entry name" value="NUDIX_hydrolase_CS"/>
</dbReference>
<dbReference type="GO" id="GO:0046872">
    <property type="term" value="F:metal ion binding"/>
    <property type="evidence" value="ECO:0007669"/>
    <property type="project" value="UniProtKB-KW"/>
</dbReference>
<dbReference type="Pfam" id="PF00293">
    <property type="entry name" value="NUDIX"/>
    <property type="match status" value="1"/>
</dbReference>
<sequence>MTTFKFCPVCRSELRFAEKGKASYCRTCGFHYYHNPAPAVAAVIENKKREILLVGRKFEPQKNFWDLPGGFVDNDENLEEGMVREIREELGTDITGIKYIGSVPDDYLYKGYRYKVVTAFYAGELAGKIKVADDVSSFAWFVAGSLPFPRIAFKGTKAILKKYTASWISP</sequence>
<feature type="domain" description="Nudix hydrolase" evidence="6">
    <location>
        <begin position="35"/>
        <end position="163"/>
    </location>
</feature>
<evidence type="ECO:0000256" key="1">
    <source>
        <dbReference type="ARBA" id="ARBA00001946"/>
    </source>
</evidence>
<dbReference type="PANTHER" id="PTHR42904:SF12">
    <property type="entry name" value="ADP-RIBOSE PYROPHOSPHATASE-RELATED"/>
    <property type="match status" value="1"/>
</dbReference>
<keyword evidence="4" id="KW-0460">Magnesium</keyword>
<proteinExistence type="inferred from homology"/>
<dbReference type="Proteomes" id="UP000034894">
    <property type="component" value="Unassembled WGS sequence"/>
</dbReference>